<dbReference type="STRING" id="1244869.H261_05664"/>
<protein>
    <submittedName>
        <fullName evidence="2">Uncharacterized protein</fullName>
    </submittedName>
</protein>
<feature type="chain" id="PRO_5004029844" evidence="1">
    <location>
        <begin position="20"/>
        <end position="270"/>
    </location>
</feature>
<dbReference type="PATRIC" id="fig|1244869.3.peg.1133"/>
<organism evidence="2 3">
    <name type="scientific">Paramagnetospirillum caucaseum</name>
    <dbReference type="NCBI Taxonomy" id="1244869"/>
    <lineage>
        <taxon>Bacteria</taxon>
        <taxon>Pseudomonadati</taxon>
        <taxon>Pseudomonadota</taxon>
        <taxon>Alphaproteobacteria</taxon>
        <taxon>Rhodospirillales</taxon>
        <taxon>Magnetospirillaceae</taxon>
        <taxon>Paramagnetospirillum</taxon>
    </lineage>
</organism>
<dbReference type="AlphaFoldDB" id="M2YCZ8"/>
<feature type="signal peptide" evidence="1">
    <location>
        <begin position="1"/>
        <end position="19"/>
    </location>
</feature>
<dbReference type="EMBL" id="AONQ01000011">
    <property type="protein sequence ID" value="EME70871.1"/>
    <property type="molecule type" value="Genomic_DNA"/>
</dbReference>
<name>M2YCZ8_9PROT</name>
<dbReference type="RefSeq" id="WP_008615288.1">
    <property type="nucleotide sequence ID" value="NZ_AONQ01000011.1"/>
</dbReference>
<dbReference type="OrthoDB" id="7328612at2"/>
<sequence>MGMWALILVILLAPAAARADWVAARAERLFPPEQPEAEACRLAEDKAKEDAVRQVTGERLSSEELMRCSEQGEQAECTHNSAIWSMVDGDVRAVRNRRVETLTVIDTVRKCVVELEADVVVPPGHPDPSFDVGVKLNAAVYRDGEPLEITLTPNQPMGVAVFQWLPYEKGDSQVSRLLPNPYDPISRIDRATTIPSDAGRKRYVMRTGFPETLGGNRRMVDEYLMVVATRKPLEFRESYSLDDFKARLLELPRSEARIVRKAYSILKRER</sequence>
<dbReference type="Proteomes" id="UP000011744">
    <property type="component" value="Unassembled WGS sequence"/>
</dbReference>
<proteinExistence type="predicted"/>
<dbReference type="eggNOG" id="ENOG5034B5G">
    <property type="taxonomic scope" value="Bacteria"/>
</dbReference>
<reference evidence="2 3" key="1">
    <citation type="journal article" date="2014" name="Genome Announc.">
        <title>Draft Genome Sequence of Magnetospirillum sp. Strain SO-1, a Freshwater Magnetotactic Bacterium Isolated from the Ol'khovka River, Russia.</title>
        <authorList>
            <person name="Grouzdev D.S."/>
            <person name="Dziuba M.V."/>
            <person name="Sukhacheva M.S."/>
            <person name="Mardanov A.V."/>
            <person name="Beletskiy A.V."/>
            <person name="Kuznetsov B.B."/>
            <person name="Skryabin K.G."/>
        </authorList>
    </citation>
    <scope>NUCLEOTIDE SEQUENCE [LARGE SCALE GENOMIC DNA]</scope>
    <source>
        <strain evidence="2 3">SO-1</strain>
    </source>
</reference>
<keyword evidence="3" id="KW-1185">Reference proteome</keyword>
<evidence type="ECO:0000256" key="1">
    <source>
        <dbReference type="SAM" id="SignalP"/>
    </source>
</evidence>
<evidence type="ECO:0000313" key="2">
    <source>
        <dbReference type="EMBL" id="EME70871.1"/>
    </source>
</evidence>
<comment type="caution">
    <text evidence="2">The sequence shown here is derived from an EMBL/GenBank/DDBJ whole genome shotgun (WGS) entry which is preliminary data.</text>
</comment>
<evidence type="ECO:0000313" key="3">
    <source>
        <dbReference type="Proteomes" id="UP000011744"/>
    </source>
</evidence>
<keyword evidence="1" id="KW-0732">Signal</keyword>
<gene>
    <name evidence="2" type="ORF">H261_05664</name>
</gene>
<accession>M2YCZ8</accession>